<keyword evidence="7" id="KW-0472">Membrane</keyword>
<dbReference type="InterPro" id="IPR003593">
    <property type="entry name" value="AAA+_ATPase"/>
</dbReference>
<evidence type="ECO:0000259" key="8">
    <source>
        <dbReference type="PROSITE" id="PS50893"/>
    </source>
</evidence>
<dbReference type="InterPro" id="IPR003439">
    <property type="entry name" value="ABC_transporter-like_ATP-bd"/>
</dbReference>
<dbReference type="CDD" id="cd03257">
    <property type="entry name" value="ABC_NikE_OppD_transporters"/>
    <property type="match status" value="1"/>
</dbReference>
<dbReference type="RefSeq" id="WP_073366425.1">
    <property type="nucleotide sequence ID" value="NZ_FNTL01000003.1"/>
</dbReference>
<dbReference type="PANTHER" id="PTHR43297:SF2">
    <property type="entry name" value="DIPEPTIDE TRANSPORT ATP-BINDING PROTEIN DPPD"/>
    <property type="match status" value="1"/>
</dbReference>
<evidence type="ECO:0000256" key="1">
    <source>
        <dbReference type="ARBA" id="ARBA00004202"/>
    </source>
</evidence>
<evidence type="ECO:0000313" key="9">
    <source>
        <dbReference type="EMBL" id="SEB42600.1"/>
    </source>
</evidence>
<evidence type="ECO:0000313" key="10">
    <source>
        <dbReference type="Proteomes" id="UP000183407"/>
    </source>
</evidence>
<dbReference type="AlphaFoldDB" id="A0A1H4J8I1"/>
<dbReference type="GO" id="GO:0016887">
    <property type="term" value="F:ATP hydrolysis activity"/>
    <property type="evidence" value="ECO:0007669"/>
    <property type="project" value="InterPro"/>
</dbReference>
<dbReference type="OrthoDB" id="8036461at2"/>
<keyword evidence="4" id="KW-1003">Cell membrane</keyword>
<evidence type="ECO:0000256" key="3">
    <source>
        <dbReference type="ARBA" id="ARBA00022448"/>
    </source>
</evidence>
<sequence length="266" mass="29169">MLLDIENLTLDYESPTGRTRILTEVSLHVDQGETVGLVGESGSGKSSTARAGLRLLDANARITGTIRIDGTNITAADPKTLRTVRSHQVGIIHQDPRASLNPVRRIGDSLTERLVHVHGVSRQQARSTGLELLDAVGINRPEQRMKQFPHELSGGMLQRVVIAAALSARPRLLVADEATSALDVTTQAEVLAILRAVQDERPLGMLFITHDLHLAAAFCDRVYVMYRGQVLEERRGEDLFAGAEHDYTRTLLDAAPTLPRPKEPTR</sequence>
<keyword evidence="5" id="KW-0547">Nucleotide-binding</keyword>
<keyword evidence="6" id="KW-0067">ATP-binding</keyword>
<evidence type="ECO:0000256" key="6">
    <source>
        <dbReference type="ARBA" id="ARBA00022840"/>
    </source>
</evidence>
<dbReference type="Pfam" id="PF00005">
    <property type="entry name" value="ABC_tran"/>
    <property type="match status" value="1"/>
</dbReference>
<dbReference type="InterPro" id="IPR027417">
    <property type="entry name" value="P-loop_NTPase"/>
</dbReference>
<protein>
    <submittedName>
        <fullName evidence="9">ABC-type dipeptide/oligopeptide/nickel transport system, ATPase component</fullName>
    </submittedName>
</protein>
<gene>
    <name evidence="9" type="ORF">SAMN04490220_0711</name>
</gene>
<dbReference type="SMART" id="SM00382">
    <property type="entry name" value="AAA"/>
    <property type="match status" value="1"/>
</dbReference>
<comment type="similarity">
    <text evidence="2">Belongs to the ABC transporter superfamily.</text>
</comment>
<reference evidence="10" key="1">
    <citation type="submission" date="2016-10" db="EMBL/GenBank/DDBJ databases">
        <authorList>
            <person name="Varghese N."/>
        </authorList>
    </citation>
    <scope>NUCLEOTIDE SEQUENCE [LARGE SCALE GENOMIC DNA]</scope>
    <source>
        <strain evidence="10">DSM 44719</strain>
    </source>
</reference>
<organism evidence="9 10">
    <name type="scientific">Rhodococcus jostii</name>
    <dbReference type="NCBI Taxonomy" id="132919"/>
    <lineage>
        <taxon>Bacteria</taxon>
        <taxon>Bacillati</taxon>
        <taxon>Actinomycetota</taxon>
        <taxon>Actinomycetes</taxon>
        <taxon>Mycobacteriales</taxon>
        <taxon>Nocardiaceae</taxon>
        <taxon>Rhodococcus</taxon>
    </lineage>
</organism>
<evidence type="ECO:0000256" key="5">
    <source>
        <dbReference type="ARBA" id="ARBA00022741"/>
    </source>
</evidence>
<evidence type="ECO:0000256" key="7">
    <source>
        <dbReference type="ARBA" id="ARBA00023136"/>
    </source>
</evidence>
<dbReference type="GO" id="GO:0005886">
    <property type="term" value="C:plasma membrane"/>
    <property type="evidence" value="ECO:0007669"/>
    <property type="project" value="UniProtKB-SubCell"/>
</dbReference>
<dbReference type="GO" id="GO:0005524">
    <property type="term" value="F:ATP binding"/>
    <property type="evidence" value="ECO:0007669"/>
    <property type="project" value="UniProtKB-KW"/>
</dbReference>
<dbReference type="PANTHER" id="PTHR43297">
    <property type="entry name" value="OLIGOPEPTIDE TRANSPORT ATP-BINDING PROTEIN APPD"/>
    <property type="match status" value="1"/>
</dbReference>
<dbReference type="EMBL" id="FNTL01000003">
    <property type="protein sequence ID" value="SEB42600.1"/>
    <property type="molecule type" value="Genomic_DNA"/>
</dbReference>
<dbReference type="Gene3D" id="3.40.50.300">
    <property type="entry name" value="P-loop containing nucleotide triphosphate hydrolases"/>
    <property type="match status" value="1"/>
</dbReference>
<accession>A0A1H4J8I1</accession>
<evidence type="ECO:0000256" key="2">
    <source>
        <dbReference type="ARBA" id="ARBA00005417"/>
    </source>
</evidence>
<dbReference type="InterPro" id="IPR050388">
    <property type="entry name" value="ABC_Ni/Peptide_Import"/>
</dbReference>
<dbReference type="PROSITE" id="PS50893">
    <property type="entry name" value="ABC_TRANSPORTER_2"/>
    <property type="match status" value="1"/>
</dbReference>
<proteinExistence type="inferred from homology"/>
<comment type="subcellular location">
    <subcellularLocation>
        <location evidence="1">Cell membrane</location>
        <topology evidence="1">Peripheral membrane protein</topology>
    </subcellularLocation>
</comment>
<feature type="domain" description="ABC transporter" evidence="8">
    <location>
        <begin position="3"/>
        <end position="252"/>
    </location>
</feature>
<keyword evidence="3" id="KW-0813">Transport</keyword>
<dbReference type="PROSITE" id="PS00211">
    <property type="entry name" value="ABC_TRANSPORTER_1"/>
    <property type="match status" value="1"/>
</dbReference>
<dbReference type="Proteomes" id="UP000183407">
    <property type="component" value="Unassembled WGS sequence"/>
</dbReference>
<evidence type="ECO:0000256" key="4">
    <source>
        <dbReference type="ARBA" id="ARBA00022475"/>
    </source>
</evidence>
<dbReference type="SUPFAM" id="SSF52540">
    <property type="entry name" value="P-loop containing nucleoside triphosphate hydrolases"/>
    <property type="match status" value="1"/>
</dbReference>
<name>A0A1H4J8I1_RHOJO</name>
<dbReference type="InterPro" id="IPR017871">
    <property type="entry name" value="ABC_transporter-like_CS"/>
</dbReference>